<organism evidence="2 3">
    <name type="scientific">Plakobranchus ocellatus</name>
    <dbReference type="NCBI Taxonomy" id="259542"/>
    <lineage>
        <taxon>Eukaryota</taxon>
        <taxon>Metazoa</taxon>
        <taxon>Spiralia</taxon>
        <taxon>Lophotrochozoa</taxon>
        <taxon>Mollusca</taxon>
        <taxon>Gastropoda</taxon>
        <taxon>Heterobranchia</taxon>
        <taxon>Euthyneura</taxon>
        <taxon>Panpulmonata</taxon>
        <taxon>Sacoglossa</taxon>
        <taxon>Placobranchoidea</taxon>
        <taxon>Plakobranchidae</taxon>
        <taxon>Plakobranchus</taxon>
    </lineage>
</organism>
<evidence type="ECO:0000313" key="2">
    <source>
        <dbReference type="EMBL" id="GFO08729.1"/>
    </source>
</evidence>
<evidence type="ECO:0000256" key="1">
    <source>
        <dbReference type="SAM" id="MobiDB-lite"/>
    </source>
</evidence>
<evidence type="ECO:0000313" key="3">
    <source>
        <dbReference type="Proteomes" id="UP000735302"/>
    </source>
</evidence>
<gene>
    <name evidence="2" type="ORF">PoB_003523400</name>
</gene>
<name>A0AAV4ARH0_9GAST</name>
<feature type="compositionally biased region" description="Low complexity" evidence="1">
    <location>
        <begin position="174"/>
        <end position="238"/>
    </location>
</feature>
<feature type="compositionally biased region" description="Basic and acidic residues" evidence="1">
    <location>
        <begin position="155"/>
        <end position="166"/>
    </location>
</feature>
<protein>
    <submittedName>
        <fullName evidence="2">Gram positive anchor</fullName>
    </submittedName>
</protein>
<feature type="region of interest" description="Disordered" evidence="1">
    <location>
        <begin position="154"/>
        <end position="238"/>
    </location>
</feature>
<accession>A0AAV4ARH0</accession>
<comment type="caution">
    <text evidence="2">The sequence shown here is derived from an EMBL/GenBank/DDBJ whole genome shotgun (WGS) entry which is preliminary data.</text>
</comment>
<keyword evidence="3" id="KW-1185">Reference proteome</keyword>
<sequence length="254" mass="28741">MIALSEVGIKKTRLEQAIITSLSGQQTLTAKVSLQFTVFLCAYAFCSCETTPSIEVATLLDFVQFEIPLEYEWILYAPLKYSFYGDGYEWHACDSISECRKNTPFIWNIKHFTSAIVLKFNVSTLVGEFQSEIFLKFIHYNGLPPFLVKIYRRHQQQEHQQQERSNRVSGTRISSDLNSSNRNSSICISSNRISSNGNSSNRISSNRNSSNRISSNRNSSNRISSNRNSSNRNSSNRLSSICISSNRISSNTVA</sequence>
<proteinExistence type="predicted"/>
<dbReference type="EMBL" id="BLXT01003994">
    <property type="protein sequence ID" value="GFO08729.1"/>
    <property type="molecule type" value="Genomic_DNA"/>
</dbReference>
<dbReference type="AlphaFoldDB" id="A0AAV4ARH0"/>
<reference evidence="2 3" key="1">
    <citation type="journal article" date="2021" name="Elife">
        <title>Chloroplast acquisition without the gene transfer in kleptoplastic sea slugs, Plakobranchus ocellatus.</title>
        <authorList>
            <person name="Maeda T."/>
            <person name="Takahashi S."/>
            <person name="Yoshida T."/>
            <person name="Shimamura S."/>
            <person name="Takaki Y."/>
            <person name="Nagai Y."/>
            <person name="Toyoda A."/>
            <person name="Suzuki Y."/>
            <person name="Arimoto A."/>
            <person name="Ishii H."/>
            <person name="Satoh N."/>
            <person name="Nishiyama T."/>
            <person name="Hasebe M."/>
            <person name="Maruyama T."/>
            <person name="Minagawa J."/>
            <person name="Obokata J."/>
            <person name="Shigenobu S."/>
        </authorList>
    </citation>
    <scope>NUCLEOTIDE SEQUENCE [LARGE SCALE GENOMIC DNA]</scope>
</reference>
<dbReference type="Proteomes" id="UP000735302">
    <property type="component" value="Unassembled WGS sequence"/>
</dbReference>